<dbReference type="Proteomes" id="UP000192247">
    <property type="component" value="Unassembled WGS sequence"/>
</dbReference>
<gene>
    <name evidence="2" type="ORF">BIW11_05508</name>
</gene>
<dbReference type="PANTHER" id="PTHR13622:SF8">
    <property type="entry name" value="THIAMIN PYROPHOSPHOKINASE 1"/>
    <property type="match status" value="1"/>
</dbReference>
<dbReference type="EMBL" id="MNPL01000722">
    <property type="protein sequence ID" value="OQR79763.1"/>
    <property type="molecule type" value="Genomic_DNA"/>
</dbReference>
<keyword evidence="3" id="KW-1185">Reference proteome</keyword>
<evidence type="ECO:0000259" key="1">
    <source>
        <dbReference type="PROSITE" id="PS51462"/>
    </source>
</evidence>
<dbReference type="InterPro" id="IPR015797">
    <property type="entry name" value="NUDIX_hydrolase-like_dom_sf"/>
</dbReference>
<dbReference type="STRING" id="418985.A0A1V9Y250"/>
<dbReference type="InterPro" id="IPR000086">
    <property type="entry name" value="NUDIX_hydrolase_dom"/>
</dbReference>
<dbReference type="GO" id="GO:0044715">
    <property type="term" value="F:8-oxo-dGDP phosphatase activity"/>
    <property type="evidence" value="ECO:0007669"/>
    <property type="project" value="TreeGrafter"/>
</dbReference>
<sequence>MSDESSSRTIGKAVRTLTRALDAFRLENTSALAGLTFVVNGHPVGVIRPSEWALLQKHTNDVFERKQGEVHLTRWKTEPETTRGMAKVLNDLREKEVFPCLRGWRNELYDVAPSYGCPAVFRIERAATFIFGTKRYGIDVNGCIQDEHGRLKAVWLQRRSRSKELFPDLLDLYVSGGLATGQTPDECMEKECEEEASLSRKMCKQFVRPTGSAMYLYEDELGIHPEISFCYDANLPADLMPKPSDGEVEEFIQMPVDTENELRSFLEVIADPKKFKPTSVPIVVDLLIRRGLINGSFGADFFRMLEVIHQPLSRTYPPRQNR</sequence>
<reference evidence="2 3" key="1">
    <citation type="journal article" date="2017" name="Gigascience">
        <title>Draft genome of the honey bee ectoparasitic mite, Tropilaelaps mercedesae, is shaped by the parasitic life history.</title>
        <authorList>
            <person name="Dong X."/>
            <person name="Armstrong S.D."/>
            <person name="Xia D."/>
            <person name="Makepeace B.L."/>
            <person name="Darby A.C."/>
            <person name="Kadowaki T."/>
        </authorList>
    </citation>
    <scope>NUCLEOTIDE SEQUENCE [LARGE SCALE GENOMIC DNA]</scope>
    <source>
        <strain evidence="2">Wuxi-XJTLU</strain>
    </source>
</reference>
<name>A0A1V9Y250_9ACAR</name>
<feature type="domain" description="Nudix hydrolase" evidence="1">
    <location>
        <begin position="135"/>
        <end position="285"/>
    </location>
</feature>
<dbReference type="SUPFAM" id="SSF55811">
    <property type="entry name" value="Nudix"/>
    <property type="match status" value="1"/>
</dbReference>
<evidence type="ECO:0000313" key="2">
    <source>
        <dbReference type="EMBL" id="OQR79763.1"/>
    </source>
</evidence>
<keyword evidence="2" id="KW-0378">Hydrolase</keyword>
<dbReference type="AlphaFoldDB" id="A0A1V9Y250"/>
<protein>
    <submittedName>
        <fullName evidence="2">Nudix hydrolase 20</fullName>
    </submittedName>
</protein>
<dbReference type="OrthoDB" id="10261522at2759"/>
<accession>A0A1V9Y250</accession>
<organism evidence="2 3">
    <name type="scientific">Tropilaelaps mercedesae</name>
    <dbReference type="NCBI Taxonomy" id="418985"/>
    <lineage>
        <taxon>Eukaryota</taxon>
        <taxon>Metazoa</taxon>
        <taxon>Ecdysozoa</taxon>
        <taxon>Arthropoda</taxon>
        <taxon>Chelicerata</taxon>
        <taxon>Arachnida</taxon>
        <taxon>Acari</taxon>
        <taxon>Parasitiformes</taxon>
        <taxon>Mesostigmata</taxon>
        <taxon>Gamasina</taxon>
        <taxon>Dermanyssoidea</taxon>
        <taxon>Laelapidae</taxon>
        <taxon>Tropilaelaps</taxon>
    </lineage>
</organism>
<evidence type="ECO:0000313" key="3">
    <source>
        <dbReference type="Proteomes" id="UP000192247"/>
    </source>
</evidence>
<dbReference type="InParanoid" id="A0A1V9Y250"/>
<dbReference type="PROSITE" id="PS51462">
    <property type="entry name" value="NUDIX"/>
    <property type="match status" value="1"/>
</dbReference>
<dbReference type="FunCoup" id="A0A1V9Y250">
    <property type="interactions" value="141"/>
</dbReference>
<dbReference type="Gene3D" id="3.90.79.10">
    <property type="entry name" value="Nucleoside Triphosphate Pyrophosphohydrolase"/>
    <property type="match status" value="1"/>
</dbReference>
<dbReference type="InterPro" id="IPR031804">
    <property type="entry name" value="DUF4743"/>
</dbReference>
<comment type="caution">
    <text evidence="2">The sequence shown here is derived from an EMBL/GenBank/DDBJ whole genome shotgun (WGS) entry which is preliminary data.</text>
</comment>
<dbReference type="Pfam" id="PF15916">
    <property type="entry name" value="DUF4743"/>
    <property type="match status" value="1"/>
</dbReference>
<proteinExistence type="predicted"/>
<dbReference type="Pfam" id="PF00293">
    <property type="entry name" value="NUDIX"/>
    <property type="match status" value="1"/>
</dbReference>
<dbReference type="PANTHER" id="PTHR13622">
    <property type="entry name" value="THIAMIN PYROPHOSPHOKINASE"/>
    <property type="match status" value="1"/>
</dbReference>